<feature type="compositionally biased region" description="Low complexity" evidence="1">
    <location>
        <begin position="101"/>
        <end position="114"/>
    </location>
</feature>
<protein>
    <submittedName>
        <fullName evidence="3">Uncharacterized protein</fullName>
    </submittedName>
</protein>
<sequence>MKNLISSFIFFVVIQVMASSRKEGGSKPCSSSISGSSRLSNDDANPPSTGFTSSENKNCLDTFQRVSQHIYSTGRTEQTVTGQTRTEQRGTEQAGNAKAETGQTITGQAGTGQTRTELAGTAPSYQSKSNNSYDNFSYNYKPPQTEALDLSMKAYNPKNYSKLRNDSWKGPSSVKKKQVRFNLSEGVGRSRPGPFHPSTASSSISRGFGSYYDHEPDYYSSLVSSLVSAPFDRRMFSSYENMRSSIENLSETPSEKDVLLATMADNMYGPMKK</sequence>
<feature type="compositionally biased region" description="Low complexity" evidence="1">
    <location>
        <begin position="26"/>
        <end position="39"/>
    </location>
</feature>
<feature type="compositionally biased region" description="Polar residues" evidence="1">
    <location>
        <begin position="42"/>
        <end position="57"/>
    </location>
</feature>
<evidence type="ECO:0000256" key="2">
    <source>
        <dbReference type="SAM" id="SignalP"/>
    </source>
</evidence>
<evidence type="ECO:0000256" key="1">
    <source>
        <dbReference type="SAM" id="MobiDB-lite"/>
    </source>
</evidence>
<reference evidence="3 4" key="1">
    <citation type="submission" date="2015-07" db="EMBL/GenBank/DDBJ databases">
        <title>The genome of Pseudoloma neurophilia, a relevant intracellular parasite of the zebrafish.</title>
        <authorList>
            <person name="Ndikumana S."/>
            <person name="Pelin A."/>
            <person name="Sanders J."/>
            <person name="Corradi N."/>
        </authorList>
    </citation>
    <scope>NUCLEOTIDE SEQUENCE [LARGE SCALE GENOMIC DNA]</scope>
    <source>
        <strain evidence="3 4">MK1</strain>
    </source>
</reference>
<dbReference type="VEuPathDB" id="MicrosporidiaDB:M153_2200055577"/>
<accession>A0A0R0M8H3</accession>
<evidence type="ECO:0000313" key="3">
    <source>
        <dbReference type="EMBL" id="KRH95184.1"/>
    </source>
</evidence>
<keyword evidence="2" id="KW-0732">Signal</keyword>
<feature type="chain" id="PRO_5006399186" evidence="2">
    <location>
        <begin position="19"/>
        <end position="273"/>
    </location>
</feature>
<feature type="compositionally biased region" description="Polar residues" evidence="1">
    <location>
        <begin position="70"/>
        <end position="85"/>
    </location>
</feature>
<name>A0A0R0M8H3_9MICR</name>
<proteinExistence type="predicted"/>
<feature type="signal peptide" evidence="2">
    <location>
        <begin position="1"/>
        <end position="18"/>
    </location>
</feature>
<dbReference type="EMBL" id="LGUB01000004">
    <property type="protein sequence ID" value="KRH95184.1"/>
    <property type="molecule type" value="Genomic_DNA"/>
</dbReference>
<dbReference type="AlphaFoldDB" id="A0A0R0M8H3"/>
<feature type="region of interest" description="Disordered" evidence="1">
    <location>
        <begin position="22"/>
        <end position="57"/>
    </location>
</feature>
<dbReference type="Proteomes" id="UP000051530">
    <property type="component" value="Unassembled WGS sequence"/>
</dbReference>
<evidence type="ECO:0000313" key="4">
    <source>
        <dbReference type="Proteomes" id="UP000051530"/>
    </source>
</evidence>
<feature type="region of interest" description="Disordered" evidence="1">
    <location>
        <begin position="70"/>
        <end position="114"/>
    </location>
</feature>
<keyword evidence="4" id="KW-1185">Reference proteome</keyword>
<gene>
    <name evidence="3" type="ORF">M153_2200055577</name>
</gene>
<comment type="caution">
    <text evidence="3">The sequence shown here is derived from an EMBL/GenBank/DDBJ whole genome shotgun (WGS) entry which is preliminary data.</text>
</comment>
<organism evidence="3 4">
    <name type="scientific">Pseudoloma neurophilia</name>
    <dbReference type="NCBI Taxonomy" id="146866"/>
    <lineage>
        <taxon>Eukaryota</taxon>
        <taxon>Fungi</taxon>
        <taxon>Fungi incertae sedis</taxon>
        <taxon>Microsporidia</taxon>
        <taxon>Pseudoloma</taxon>
    </lineage>
</organism>